<reference evidence="4" key="1">
    <citation type="journal article" date="2010" name="Nat. Biotechnol.">
        <title>Draft genome sequence of the oilseed species Ricinus communis.</title>
        <authorList>
            <person name="Chan A.P."/>
            <person name="Crabtree J."/>
            <person name="Zhao Q."/>
            <person name="Lorenzi H."/>
            <person name="Orvis J."/>
            <person name="Puiu D."/>
            <person name="Melake-Berhan A."/>
            <person name="Jones K.M."/>
            <person name="Redman J."/>
            <person name="Chen G."/>
            <person name="Cahoon E.B."/>
            <person name="Gedil M."/>
            <person name="Stanke M."/>
            <person name="Haas B.J."/>
            <person name="Wortman J.R."/>
            <person name="Fraser-Liggett C.M."/>
            <person name="Ravel J."/>
            <person name="Rabinowicz P.D."/>
        </authorList>
    </citation>
    <scope>NUCLEOTIDE SEQUENCE [LARGE SCALE GENOMIC DNA]</scope>
    <source>
        <strain evidence="4">cv. Hale</strain>
    </source>
</reference>
<organism evidence="3 4">
    <name type="scientific">Ricinus communis</name>
    <name type="common">Castor bean</name>
    <dbReference type="NCBI Taxonomy" id="3988"/>
    <lineage>
        <taxon>Eukaryota</taxon>
        <taxon>Viridiplantae</taxon>
        <taxon>Streptophyta</taxon>
        <taxon>Embryophyta</taxon>
        <taxon>Tracheophyta</taxon>
        <taxon>Spermatophyta</taxon>
        <taxon>Magnoliopsida</taxon>
        <taxon>eudicotyledons</taxon>
        <taxon>Gunneridae</taxon>
        <taxon>Pentapetalae</taxon>
        <taxon>rosids</taxon>
        <taxon>fabids</taxon>
        <taxon>Malpighiales</taxon>
        <taxon>Euphorbiaceae</taxon>
        <taxon>Acalyphoideae</taxon>
        <taxon>Acalypheae</taxon>
        <taxon>Ricinus</taxon>
    </lineage>
</organism>
<evidence type="ECO:0000313" key="3">
    <source>
        <dbReference type="EMBL" id="EEF40212.1"/>
    </source>
</evidence>
<evidence type="ECO:0000259" key="2">
    <source>
        <dbReference type="PROSITE" id="PS50158"/>
    </source>
</evidence>
<dbReference type="PANTHER" id="PTHR31286:SF167">
    <property type="entry name" value="OS09G0268800 PROTEIN"/>
    <property type="match status" value="1"/>
</dbReference>
<dbReference type="InterPro" id="IPR040256">
    <property type="entry name" value="At4g02000-like"/>
</dbReference>
<dbReference type="PANTHER" id="PTHR31286">
    <property type="entry name" value="GLYCINE-RICH CELL WALL STRUCTURAL PROTEIN 1.8-LIKE"/>
    <property type="match status" value="1"/>
</dbReference>
<feature type="domain" description="CCHC-type" evidence="2">
    <location>
        <begin position="104"/>
        <end position="117"/>
    </location>
</feature>
<proteinExistence type="predicted"/>
<dbReference type="Proteomes" id="UP000008311">
    <property type="component" value="Unassembled WGS sequence"/>
</dbReference>
<dbReference type="GO" id="GO:0003676">
    <property type="term" value="F:nucleic acid binding"/>
    <property type="evidence" value="ECO:0007669"/>
    <property type="project" value="InterPro"/>
</dbReference>
<accession>B9S852</accession>
<dbReference type="AlphaFoldDB" id="B9S852"/>
<dbReference type="PROSITE" id="PS50158">
    <property type="entry name" value="ZF_CCHC"/>
    <property type="match status" value="1"/>
</dbReference>
<keyword evidence="1" id="KW-0863">Zinc-finger</keyword>
<evidence type="ECO:0000256" key="1">
    <source>
        <dbReference type="PROSITE-ProRule" id="PRU00047"/>
    </source>
</evidence>
<dbReference type="InterPro" id="IPR001878">
    <property type="entry name" value="Znf_CCHC"/>
</dbReference>
<protein>
    <recommendedName>
        <fullName evidence="2">CCHC-type domain-containing protein</fullName>
    </recommendedName>
</protein>
<dbReference type="InParanoid" id="B9S852"/>
<name>B9S852_RICCO</name>
<keyword evidence="4" id="KW-1185">Reference proteome</keyword>
<sequence>MVDGLWSSDKCLIVFSIISETQHLGDVLFDKVNFWVQIHNVSVAYISIDVAKKLGNEIGQVVDIDGGTTGSSIGRYLRVCVIDMGNKEPKRVVVITYECLLDICYACDMLGHVYRECSLKNKIALDESSFGPWMKAVMGSSFIDSKKGMRQEARMHVTVVDQVHVLIMHGNVIDSSNGQINNSLLYGTVRGVNHGKVDPNGNDPSNVSNSIIIVPNANDICVSAPIFPMGLFARTSGPNSPKAK</sequence>
<keyword evidence="1" id="KW-0479">Metal-binding</keyword>
<dbReference type="GO" id="GO:0008270">
    <property type="term" value="F:zinc ion binding"/>
    <property type="evidence" value="ECO:0007669"/>
    <property type="project" value="UniProtKB-KW"/>
</dbReference>
<gene>
    <name evidence="3" type="ORF">RCOM_0693650</name>
</gene>
<dbReference type="EMBL" id="EQ973889">
    <property type="protein sequence ID" value="EEF40212.1"/>
    <property type="molecule type" value="Genomic_DNA"/>
</dbReference>
<keyword evidence="1" id="KW-0862">Zinc</keyword>
<evidence type="ECO:0000313" key="4">
    <source>
        <dbReference type="Proteomes" id="UP000008311"/>
    </source>
</evidence>